<evidence type="ECO:0000256" key="9">
    <source>
        <dbReference type="PROSITE-ProRule" id="PRU00091"/>
    </source>
</evidence>
<dbReference type="SMART" id="SM00330">
    <property type="entry name" value="PIPKc"/>
    <property type="match status" value="1"/>
</dbReference>
<keyword evidence="6 10" id="KW-0418">Kinase</keyword>
<evidence type="ECO:0000256" key="1">
    <source>
        <dbReference type="ARBA" id="ARBA00012009"/>
    </source>
</evidence>
<reference evidence="13" key="1">
    <citation type="submission" date="2021-09" db="EMBL/GenBank/DDBJ databases">
        <authorList>
            <consortium name="AG Swart"/>
            <person name="Singh M."/>
            <person name="Singh A."/>
            <person name="Seah K."/>
            <person name="Emmerich C."/>
        </authorList>
    </citation>
    <scope>NUCLEOTIDE SEQUENCE</scope>
    <source>
        <strain evidence="13">ATCC30299</strain>
    </source>
</reference>
<dbReference type="GO" id="GO:0000285">
    <property type="term" value="F:1-phosphatidylinositol-3-phosphate 5-kinase activity"/>
    <property type="evidence" value="ECO:0007669"/>
    <property type="project" value="UniProtKB-EC"/>
</dbReference>
<feature type="domain" description="FYVE-type" evidence="11">
    <location>
        <begin position="14"/>
        <end position="72"/>
    </location>
</feature>
<dbReference type="PANTHER" id="PTHR45748">
    <property type="entry name" value="1-PHOSPHATIDYLINOSITOL 3-PHOSPHATE 5-KINASE-RELATED"/>
    <property type="match status" value="1"/>
</dbReference>
<dbReference type="PROSITE" id="PS50178">
    <property type="entry name" value="ZF_FYVE"/>
    <property type="match status" value="1"/>
</dbReference>
<dbReference type="InterPro" id="IPR011011">
    <property type="entry name" value="Znf_FYVE_PHD"/>
</dbReference>
<evidence type="ECO:0000313" key="13">
    <source>
        <dbReference type="EMBL" id="CAG9331234.1"/>
    </source>
</evidence>
<dbReference type="InterPro" id="IPR027409">
    <property type="entry name" value="GroEL-like_apical_dom_sf"/>
</dbReference>
<dbReference type="InterPro" id="IPR002423">
    <property type="entry name" value="Cpn60/GroEL/TCP-1"/>
</dbReference>
<feature type="domain" description="PIPK" evidence="12">
    <location>
        <begin position="808"/>
        <end position="1129"/>
    </location>
</feature>
<dbReference type="GO" id="GO:0046854">
    <property type="term" value="P:phosphatidylinositol phosphate biosynthetic process"/>
    <property type="evidence" value="ECO:0007669"/>
    <property type="project" value="TreeGrafter"/>
</dbReference>
<protein>
    <recommendedName>
        <fullName evidence="1">1-phosphatidylinositol-3-phosphate 5-kinase</fullName>
        <ecNumber evidence="1">2.7.1.150</ecNumber>
    </recommendedName>
</protein>
<dbReference type="GO" id="GO:0005524">
    <property type="term" value="F:ATP binding"/>
    <property type="evidence" value="ECO:0007669"/>
    <property type="project" value="UniProtKB-UniRule"/>
</dbReference>
<evidence type="ECO:0000259" key="11">
    <source>
        <dbReference type="PROSITE" id="PS50178"/>
    </source>
</evidence>
<dbReference type="InterPro" id="IPR013083">
    <property type="entry name" value="Znf_RING/FYVE/PHD"/>
</dbReference>
<proteinExistence type="predicted"/>
<dbReference type="Gene3D" id="3.30.40.10">
    <property type="entry name" value="Zinc/RING finger domain, C3HC4 (zinc finger)"/>
    <property type="match status" value="1"/>
</dbReference>
<gene>
    <name evidence="13" type="ORF">BSTOLATCC_MIC53309</name>
</gene>
<name>A0AAU9JZ22_9CILI</name>
<accession>A0AAU9JZ22</accession>
<dbReference type="SMART" id="SM00064">
    <property type="entry name" value="FYVE"/>
    <property type="match status" value="1"/>
</dbReference>
<dbReference type="CDD" id="cd17300">
    <property type="entry name" value="PIPKc_PIKfyve"/>
    <property type="match status" value="1"/>
</dbReference>
<dbReference type="SUPFAM" id="SSF56104">
    <property type="entry name" value="SAICAR synthase-like"/>
    <property type="match status" value="1"/>
</dbReference>
<dbReference type="SUPFAM" id="SSF57903">
    <property type="entry name" value="FYVE/PHD zinc finger"/>
    <property type="match status" value="1"/>
</dbReference>
<evidence type="ECO:0000256" key="5">
    <source>
        <dbReference type="ARBA" id="ARBA00022771"/>
    </source>
</evidence>
<dbReference type="Proteomes" id="UP001162131">
    <property type="component" value="Unassembled WGS sequence"/>
</dbReference>
<keyword evidence="4 10" id="KW-0547">Nucleotide-binding</keyword>
<evidence type="ECO:0000256" key="6">
    <source>
        <dbReference type="ARBA" id="ARBA00022777"/>
    </source>
</evidence>
<dbReference type="Gene3D" id="3.30.810.10">
    <property type="entry name" value="2-Layer Sandwich"/>
    <property type="match status" value="1"/>
</dbReference>
<keyword evidence="7" id="KW-0862">Zinc</keyword>
<organism evidence="13 14">
    <name type="scientific">Blepharisma stoltei</name>
    <dbReference type="NCBI Taxonomy" id="1481888"/>
    <lineage>
        <taxon>Eukaryota</taxon>
        <taxon>Sar</taxon>
        <taxon>Alveolata</taxon>
        <taxon>Ciliophora</taxon>
        <taxon>Postciliodesmatophora</taxon>
        <taxon>Heterotrichea</taxon>
        <taxon>Heterotrichida</taxon>
        <taxon>Blepharismidae</taxon>
        <taxon>Blepharisma</taxon>
    </lineage>
</organism>
<dbReference type="Gene3D" id="3.30.800.10">
    <property type="entry name" value="Phosphatidylinositol Phosphate Kinase II Beta"/>
    <property type="match status" value="1"/>
</dbReference>
<evidence type="ECO:0000259" key="12">
    <source>
        <dbReference type="PROSITE" id="PS51455"/>
    </source>
</evidence>
<evidence type="ECO:0000256" key="8">
    <source>
        <dbReference type="ARBA" id="ARBA00022840"/>
    </source>
</evidence>
<evidence type="ECO:0000256" key="7">
    <source>
        <dbReference type="ARBA" id="ARBA00022833"/>
    </source>
</evidence>
<sequence length="1135" mass="131209">MAFDPISREMWMPESLVKECINCKKTFSAFTRRHHCKYCGGVYCSTCTKNKFQTESGVWVDRVCNKCYSYLSKPLLNHHNTMYDSKHLYNPNLLIPPEDLDHFKRALSDGGESVRSTEEISREYKVRELFEELQYESEDEKLFEIEKFMKNRVFEVLKEHNVNESWAEIVYPLTKDAVYKVCSSTQFRNDNMDLNSYIGIKKIEYKDRSFCTFVHGVVFQGTSYCDSIEMPVINPVVLLLEGNATIHIGERKSVRIENLIEEESEIMKIFLGKIKSMNVSLVVTEGNFPQELVEELSCVRIGVISNVKPKILERIARGTEGCIIRSIYCASTSTESLGRCLEYDEVSYGSSNFSILKDTANNTLSGNIVISGPDQAENKKVAMSIRRLIIEYRNALIERRTFSLFRIKPCLAIFENTVALSSYFRSYITCANKICVKANTQKIPLYSKEDTTLGNFLLSYASCGKGQCADDECKTVLGGHKFNYLKNNGMVIVSLSMSKKTGSQDILLVRECTNCKEVDQPPIQLTKAIWEYSSNKFLLNFFAPKDVFISAKCGHEYFKESRFVFHVKGIKVQMKFENNFTYEVMNINNTLDDSLYKTLKEKLFVDFRDSSQIVLDGLFRIIKELLVRLTLEMTEEDEKLPNEESWEALKTDIKSLDEEIAHELDEHSNLSVSSFQNHLQVETYRRTLFIKCCKIKMNLETLKQRLKLLILAPESNLSVMSKTSDTRRTKIRNQMYSTSFLTFDEQESDAEFSNLPSDYTSTNDELLITPQWNYLQGGNLTLPTSLENLCIPVYEQDHLSIISYILNSTQYYQEVVSPIMAQNENINEHIESLLLSGENFHFKKTFQNFEGAEPTEFAGKENLKRIYGDETSFKVTVYFAKQFHSIRMVACGTDEQFLLSISNSKKINGQLGKSQATFSLSHDCRFILKIIDKNEFSMFSGIAQNYFQHLCKNFYHLMPSKLVKTVGAFKIQHKNHHIGENTKVWALLFENLGYGMPEKSLTYDLKGTSNKRRYVKQGETRTKMDLNYLEDFRCKPITISQEMKKYFDVAIWNDTLFLSKQNIVDYSLLVIINPEFKKVAIGIIDYFEQYTFERAVESKYKKVVGTGMPTITHPKIYKKRFRATLIQRYFISFDE</sequence>
<keyword evidence="8 10" id="KW-0067">ATP-binding</keyword>
<keyword evidence="14" id="KW-1185">Reference proteome</keyword>
<evidence type="ECO:0000256" key="2">
    <source>
        <dbReference type="ARBA" id="ARBA00022679"/>
    </source>
</evidence>
<evidence type="ECO:0000313" key="14">
    <source>
        <dbReference type="Proteomes" id="UP001162131"/>
    </source>
</evidence>
<keyword evidence="5 9" id="KW-0863">Zinc-finger</keyword>
<dbReference type="Gene3D" id="3.50.7.10">
    <property type="entry name" value="GroEL"/>
    <property type="match status" value="1"/>
</dbReference>
<evidence type="ECO:0000256" key="10">
    <source>
        <dbReference type="PROSITE-ProRule" id="PRU00781"/>
    </source>
</evidence>
<dbReference type="InterPro" id="IPR002498">
    <property type="entry name" value="PInositol-4-P-4/5-kinase_core"/>
</dbReference>
<dbReference type="InterPro" id="IPR017455">
    <property type="entry name" value="Znf_FYVE-rel"/>
</dbReference>
<dbReference type="AlphaFoldDB" id="A0AAU9JZ22"/>
<dbReference type="EC" id="2.7.1.150" evidence="1"/>
<dbReference type="EMBL" id="CAJZBQ010000053">
    <property type="protein sequence ID" value="CAG9331234.1"/>
    <property type="molecule type" value="Genomic_DNA"/>
</dbReference>
<dbReference type="InterPro" id="IPR027483">
    <property type="entry name" value="PInositol-4-P-4/5-kinase_C_sf"/>
</dbReference>
<dbReference type="InterPro" id="IPR044769">
    <property type="entry name" value="PIKfyve_PIPKc"/>
</dbReference>
<dbReference type="PROSITE" id="PS51455">
    <property type="entry name" value="PIPK"/>
    <property type="match status" value="1"/>
</dbReference>
<keyword evidence="3" id="KW-0479">Metal-binding</keyword>
<dbReference type="SUPFAM" id="SSF52029">
    <property type="entry name" value="GroEL apical domain-like"/>
    <property type="match status" value="1"/>
</dbReference>
<dbReference type="Pfam" id="PF01504">
    <property type="entry name" value="PIP5K"/>
    <property type="match status" value="1"/>
</dbReference>
<dbReference type="Pfam" id="PF00118">
    <property type="entry name" value="Cpn60_TCP1"/>
    <property type="match status" value="1"/>
</dbReference>
<dbReference type="Pfam" id="PF01363">
    <property type="entry name" value="FYVE"/>
    <property type="match status" value="1"/>
</dbReference>
<dbReference type="PANTHER" id="PTHR45748:SF7">
    <property type="entry name" value="1-PHOSPHATIDYLINOSITOL 3-PHOSPHATE 5-KINASE-RELATED"/>
    <property type="match status" value="1"/>
</dbReference>
<comment type="caution">
    <text evidence="13">The sequence shown here is derived from an EMBL/GenBank/DDBJ whole genome shotgun (WGS) entry which is preliminary data.</text>
</comment>
<keyword evidence="2 10" id="KW-0808">Transferase</keyword>
<dbReference type="GO" id="GO:0010008">
    <property type="term" value="C:endosome membrane"/>
    <property type="evidence" value="ECO:0007669"/>
    <property type="project" value="TreeGrafter"/>
</dbReference>
<dbReference type="GO" id="GO:0008270">
    <property type="term" value="F:zinc ion binding"/>
    <property type="evidence" value="ECO:0007669"/>
    <property type="project" value="UniProtKB-KW"/>
</dbReference>
<dbReference type="InterPro" id="IPR027484">
    <property type="entry name" value="PInositol-4-P-5-kinase_N"/>
</dbReference>
<evidence type="ECO:0000256" key="3">
    <source>
        <dbReference type="ARBA" id="ARBA00022723"/>
    </source>
</evidence>
<dbReference type="InterPro" id="IPR000306">
    <property type="entry name" value="Znf_FYVE"/>
</dbReference>
<evidence type="ECO:0000256" key="4">
    <source>
        <dbReference type="ARBA" id="ARBA00022741"/>
    </source>
</evidence>